<gene>
    <name evidence="2" type="ORF">ECRASSUSDP1_LOCUS27662</name>
</gene>
<dbReference type="Proteomes" id="UP001295684">
    <property type="component" value="Unassembled WGS sequence"/>
</dbReference>
<feature type="compositionally biased region" description="Polar residues" evidence="1">
    <location>
        <begin position="261"/>
        <end position="270"/>
    </location>
</feature>
<accession>A0AAD2DB60</accession>
<feature type="region of interest" description="Disordered" evidence="1">
    <location>
        <begin position="130"/>
        <end position="157"/>
    </location>
</feature>
<dbReference type="AlphaFoldDB" id="A0AAD2DB60"/>
<dbReference type="EMBL" id="CAMPGE010028542">
    <property type="protein sequence ID" value="CAI2386061.1"/>
    <property type="molecule type" value="Genomic_DNA"/>
</dbReference>
<evidence type="ECO:0000256" key="1">
    <source>
        <dbReference type="SAM" id="MobiDB-lite"/>
    </source>
</evidence>
<proteinExistence type="predicted"/>
<comment type="caution">
    <text evidence="2">The sequence shown here is derived from an EMBL/GenBank/DDBJ whole genome shotgun (WGS) entry which is preliminary data.</text>
</comment>
<organism evidence="2 3">
    <name type="scientific">Euplotes crassus</name>
    <dbReference type="NCBI Taxonomy" id="5936"/>
    <lineage>
        <taxon>Eukaryota</taxon>
        <taxon>Sar</taxon>
        <taxon>Alveolata</taxon>
        <taxon>Ciliophora</taxon>
        <taxon>Intramacronucleata</taxon>
        <taxon>Spirotrichea</taxon>
        <taxon>Hypotrichia</taxon>
        <taxon>Euplotida</taxon>
        <taxon>Euplotidae</taxon>
        <taxon>Moneuplotes</taxon>
    </lineage>
</organism>
<feature type="region of interest" description="Disordered" evidence="1">
    <location>
        <begin position="238"/>
        <end position="270"/>
    </location>
</feature>
<evidence type="ECO:0000313" key="2">
    <source>
        <dbReference type="EMBL" id="CAI2386061.1"/>
    </source>
</evidence>
<evidence type="ECO:0000313" key="3">
    <source>
        <dbReference type="Proteomes" id="UP001295684"/>
    </source>
</evidence>
<keyword evidence="3" id="KW-1185">Reference proteome</keyword>
<feature type="compositionally biased region" description="Basic and acidic residues" evidence="1">
    <location>
        <begin position="238"/>
        <end position="253"/>
    </location>
</feature>
<name>A0AAD2DB60_EUPCR</name>
<sequence length="604" mass="69701">MEGEKKYNEEAKYNFAREDLLRRVVGNEQAKCYQPSPAKLDLGNLTHGELSKFKSEANNLDQRVNQDLKQKQQLSPNPFMFQEGIDPDQKSNFIQGQFCYMNLSTKEGPKSIPGVFIPLQYIMPVVPAPPTSDAGKVPQSMPQTPQKAQEMPPPPPKNPQVCIDLTGDDSEDLSEKENSNFELKNYAFKPIFQITKSFSQSKQLYNTESLENKEERPIEEKTQNKKFKFRIGNSRTKENMEESVRNTEFDKNPDLGLNKTIGDNSGTNLRKNVGFQPYKAPSKMDSSPNTSCFVGKDEPCDEDSNEEFVNSNFQAKDSENIKDIPIDLNKSVDEEFAVHLKSGDSEEDPELYRNILELSMDSKQPTNSKEESKTKDDLLGDYILKLIESRRETQNLIDSGNFIKRGPGRHRKTKFPTTEKVKEMVDDFFMFGFEKLNQNKYNNTRTDACLTMYQRNLKKITLFLLKNVSVRNKYKCNDAKQFLMAYSETFVLFCFIFFKEIPIEDTLIKFLEFTCIYYPTVKVKSLAKRLCIEGSITKEFQAQLERLASIREQTSKKSFLIFVKNNSCMRRIIRYCKDLYDTRGKHVLKGRAAGCVQKLLYHFD</sequence>
<protein>
    <submittedName>
        <fullName evidence="2">Uncharacterized protein</fullName>
    </submittedName>
</protein>
<reference evidence="2" key="1">
    <citation type="submission" date="2023-07" db="EMBL/GenBank/DDBJ databases">
        <authorList>
            <consortium name="AG Swart"/>
            <person name="Singh M."/>
            <person name="Singh A."/>
            <person name="Seah K."/>
            <person name="Emmerich C."/>
        </authorList>
    </citation>
    <scope>NUCLEOTIDE SEQUENCE</scope>
    <source>
        <strain evidence="2">DP1</strain>
    </source>
</reference>